<organism evidence="2 3">
    <name type="scientific">Rhizobium wenxiniae</name>
    <dbReference type="NCBI Taxonomy" id="1737357"/>
    <lineage>
        <taxon>Bacteria</taxon>
        <taxon>Pseudomonadati</taxon>
        <taxon>Pseudomonadota</taxon>
        <taxon>Alphaproteobacteria</taxon>
        <taxon>Hyphomicrobiales</taxon>
        <taxon>Rhizobiaceae</taxon>
        <taxon>Rhizobium/Agrobacterium group</taxon>
        <taxon>Rhizobium</taxon>
    </lineage>
</organism>
<dbReference type="Proteomes" id="UP000547879">
    <property type="component" value="Unassembled WGS sequence"/>
</dbReference>
<dbReference type="AlphaFoldDB" id="A0A7W9Y7X8"/>
<keyword evidence="3" id="KW-1185">Reference proteome</keyword>
<protein>
    <submittedName>
        <fullName evidence="2">Uncharacterized protein</fullName>
    </submittedName>
</protein>
<dbReference type="RefSeq" id="WP_183993488.1">
    <property type="nucleotide sequence ID" value="NZ_BMHW01000008.1"/>
</dbReference>
<reference evidence="2 3" key="1">
    <citation type="submission" date="2020-08" db="EMBL/GenBank/DDBJ databases">
        <title>Genomic Encyclopedia of Type Strains, Phase IV (KMG-IV): sequencing the most valuable type-strain genomes for metagenomic binning, comparative biology and taxonomic classification.</title>
        <authorList>
            <person name="Goeker M."/>
        </authorList>
    </citation>
    <scope>NUCLEOTIDE SEQUENCE [LARGE SCALE GENOMIC DNA]</scope>
    <source>
        <strain evidence="2 3">DSM 100734</strain>
    </source>
</reference>
<gene>
    <name evidence="2" type="ORF">HNQ72_003465</name>
</gene>
<evidence type="ECO:0000313" key="3">
    <source>
        <dbReference type="Proteomes" id="UP000547879"/>
    </source>
</evidence>
<evidence type="ECO:0000256" key="1">
    <source>
        <dbReference type="SAM" id="MobiDB-lite"/>
    </source>
</evidence>
<feature type="compositionally biased region" description="Polar residues" evidence="1">
    <location>
        <begin position="74"/>
        <end position="87"/>
    </location>
</feature>
<evidence type="ECO:0000313" key="2">
    <source>
        <dbReference type="EMBL" id="MBB6163625.1"/>
    </source>
</evidence>
<comment type="caution">
    <text evidence="2">The sequence shown here is derived from an EMBL/GenBank/DDBJ whole genome shotgun (WGS) entry which is preliminary data.</text>
</comment>
<sequence>MTESLTIQEAIADSLIALVNAADGLDQRSFAELLEAESLRLAKGSRSGLQAHRSSMEADSQLQFTLNPIRHPTSFPSATDTVSMSTT</sequence>
<feature type="region of interest" description="Disordered" evidence="1">
    <location>
        <begin position="68"/>
        <end position="87"/>
    </location>
</feature>
<dbReference type="EMBL" id="JACHEG010000003">
    <property type="protein sequence ID" value="MBB6163625.1"/>
    <property type="molecule type" value="Genomic_DNA"/>
</dbReference>
<proteinExistence type="predicted"/>
<accession>A0A7W9Y7X8</accession>
<name>A0A7W9Y7X8_9HYPH</name>